<evidence type="ECO:0000256" key="4">
    <source>
        <dbReference type="ARBA" id="ARBA00023136"/>
    </source>
</evidence>
<reference evidence="8" key="1">
    <citation type="journal article" date="2019" name="Int. J. Syst. Evol. Microbiol.">
        <title>The Global Catalogue of Microorganisms (GCM) 10K type strain sequencing project: providing services to taxonomists for standard genome sequencing and annotation.</title>
        <authorList>
            <consortium name="The Broad Institute Genomics Platform"/>
            <consortium name="The Broad Institute Genome Sequencing Center for Infectious Disease"/>
            <person name="Wu L."/>
            <person name="Ma J."/>
        </authorList>
    </citation>
    <scope>NUCLEOTIDE SEQUENCE [LARGE SCALE GENOMIC DNA]</scope>
    <source>
        <strain evidence="8">CGMCC 1.15399</strain>
    </source>
</reference>
<feature type="transmembrane region" description="Helical" evidence="5">
    <location>
        <begin position="113"/>
        <end position="134"/>
    </location>
</feature>
<dbReference type="RefSeq" id="WP_219526999.1">
    <property type="nucleotide sequence ID" value="NZ_JAHKRM010000001.1"/>
</dbReference>
<feature type="transmembrane region" description="Helical" evidence="5">
    <location>
        <begin position="72"/>
        <end position="92"/>
    </location>
</feature>
<feature type="domain" description="Methylamine utilisation protein MauE" evidence="6">
    <location>
        <begin position="1"/>
        <end position="130"/>
    </location>
</feature>
<evidence type="ECO:0000259" key="6">
    <source>
        <dbReference type="Pfam" id="PF07291"/>
    </source>
</evidence>
<dbReference type="Pfam" id="PF07291">
    <property type="entry name" value="MauE"/>
    <property type="match status" value="1"/>
</dbReference>
<sequence>MHYLALLSRCLIAGVLVLAVVSKLRGPTDVESAISELLKVARQPVGRRLVRLLIAAELGVAALVIAPGTAPAGLAAATVLMWGFAAFVAMSVRQRRRIPCPCFGPSRTPLGPVHVVRNVALGAVAAAGAAALAYAPATALQPGGVVVTLIAAALGVCLAAFSDDVHALFSDPTRT</sequence>
<accession>A0ABW4GDW7</accession>
<keyword evidence="8" id="KW-1185">Reference proteome</keyword>
<feature type="transmembrane region" description="Helical" evidence="5">
    <location>
        <begin position="49"/>
        <end position="66"/>
    </location>
</feature>
<keyword evidence="2 5" id="KW-0812">Transmembrane</keyword>
<dbReference type="Proteomes" id="UP001597097">
    <property type="component" value="Unassembled WGS sequence"/>
</dbReference>
<keyword evidence="4 5" id="KW-0472">Membrane</keyword>
<proteinExistence type="predicted"/>
<evidence type="ECO:0000256" key="5">
    <source>
        <dbReference type="SAM" id="Phobius"/>
    </source>
</evidence>
<keyword evidence="3 5" id="KW-1133">Transmembrane helix</keyword>
<organism evidence="7 8">
    <name type="scientific">Nonomuraea guangzhouensis</name>
    <dbReference type="NCBI Taxonomy" id="1291555"/>
    <lineage>
        <taxon>Bacteria</taxon>
        <taxon>Bacillati</taxon>
        <taxon>Actinomycetota</taxon>
        <taxon>Actinomycetes</taxon>
        <taxon>Streptosporangiales</taxon>
        <taxon>Streptosporangiaceae</taxon>
        <taxon>Nonomuraea</taxon>
    </lineage>
</organism>
<comment type="caution">
    <text evidence="7">The sequence shown here is derived from an EMBL/GenBank/DDBJ whole genome shotgun (WGS) entry which is preliminary data.</text>
</comment>
<evidence type="ECO:0000256" key="1">
    <source>
        <dbReference type="ARBA" id="ARBA00004141"/>
    </source>
</evidence>
<dbReference type="InterPro" id="IPR009908">
    <property type="entry name" value="Methylamine_util_MauE"/>
</dbReference>
<feature type="transmembrane region" description="Helical" evidence="5">
    <location>
        <begin position="6"/>
        <end position="24"/>
    </location>
</feature>
<protein>
    <submittedName>
        <fullName evidence="7">MauE/DoxX family redox-associated membrane protein</fullName>
    </submittedName>
</protein>
<comment type="subcellular location">
    <subcellularLocation>
        <location evidence="1">Membrane</location>
        <topology evidence="1">Multi-pass membrane protein</topology>
    </subcellularLocation>
</comment>
<evidence type="ECO:0000313" key="8">
    <source>
        <dbReference type="Proteomes" id="UP001597097"/>
    </source>
</evidence>
<name>A0ABW4GDW7_9ACTN</name>
<dbReference type="EMBL" id="JBHUCM010000019">
    <property type="protein sequence ID" value="MFD1540564.1"/>
    <property type="molecule type" value="Genomic_DNA"/>
</dbReference>
<evidence type="ECO:0000313" key="7">
    <source>
        <dbReference type="EMBL" id="MFD1540564.1"/>
    </source>
</evidence>
<evidence type="ECO:0000256" key="3">
    <source>
        <dbReference type="ARBA" id="ARBA00022989"/>
    </source>
</evidence>
<gene>
    <name evidence="7" type="ORF">ACFSJ0_26155</name>
</gene>
<feature type="transmembrane region" description="Helical" evidence="5">
    <location>
        <begin position="140"/>
        <end position="161"/>
    </location>
</feature>
<evidence type="ECO:0000256" key="2">
    <source>
        <dbReference type="ARBA" id="ARBA00022692"/>
    </source>
</evidence>